<evidence type="ECO:0000256" key="2">
    <source>
        <dbReference type="ARBA" id="ARBA00022448"/>
    </source>
</evidence>
<comment type="similarity">
    <text evidence="7">Belongs to the binding-protein-dependent transport system permease family.</text>
</comment>
<dbReference type="Gene3D" id="1.10.3720.10">
    <property type="entry name" value="MetI-like"/>
    <property type="match status" value="1"/>
</dbReference>
<reference evidence="9" key="2">
    <citation type="journal article" date="2022" name="Sci. Rep.">
        <title>In silico prediction of the enzymes involved in the degradation of the herbicide molinate by Gulosibacter molinativorax ON4T.</title>
        <authorList>
            <person name="Lopes A.R."/>
            <person name="Bunin E."/>
            <person name="Viana A.T."/>
            <person name="Froufe H."/>
            <person name="Munoz-Merida A."/>
            <person name="Pinho D."/>
            <person name="Figueiredo J."/>
            <person name="Barroso C."/>
            <person name="Vaz-Moreira I."/>
            <person name="Bellanger X."/>
            <person name="Egas C."/>
            <person name="Nunes O.C."/>
        </authorList>
    </citation>
    <scope>NUCLEOTIDE SEQUENCE</scope>
    <source>
        <strain evidence="9">ON4</strain>
    </source>
</reference>
<feature type="transmembrane region" description="Helical" evidence="7">
    <location>
        <begin position="191"/>
        <end position="214"/>
    </location>
</feature>
<reference evidence="9" key="1">
    <citation type="submission" date="2018-03" db="EMBL/GenBank/DDBJ databases">
        <authorList>
            <person name="Nunes O.C."/>
            <person name="Lopes A.R."/>
            <person name="Froufe H."/>
            <person name="Munoz-Merida A."/>
            <person name="Barroso C."/>
            <person name="Egas C."/>
        </authorList>
    </citation>
    <scope>NUCLEOTIDE SEQUENCE</scope>
    <source>
        <strain evidence="9">ON4</strain>
    </source>
</reference>
<dbReference type="PANTHER" id="PTHR43386">
    <property type="entry name" value="OLIGOPEPTIDE TRANSPORT SYSTEM PERMEASE PROTEIN APPC"/>
    <property type="match status" value="1"/>
</dbReference>
<feature type="domain" description="ABC transmembrane type-1" evidence="8">
    <location>
        <begin position="70"/>
        <end position="260"/>
    </location>
</feature>
<evidence type="ECO:0000256" key="5">
    <source>
        <dbReference type="ARBA" id="ARBA00022989"/>
    </source>
</evidence>
<comment type="caution">
    <text evidence="9">The sequence shown here is derived from an EMBL/GenBank/DDBJ whole genome shotgun (WGS) entry which is preliminary data.</text>
</comment>
<organism evidence="9 10">
    <name type="scientific">Gulosibacter molinativorax</name>
    <dbReference type="NCBI Taxonomy" id="256821"/>
    <lineage>
        <taxon>Bacteria</taxon>
        <taxon>Bacillati</taxon>
        <taxon>Actinomycetota</taxon>
        <taxon>Actinomycetes</taxon>
        <taxon>Micrococcales</taxon>
        <taxon>Microbacteriaceae</taxon>
        <taxon>Gulosibacter</taxon>
    </lineage>
</organism>
<dbReference type="RefSeq" id="WP_035733199.1">
    <property type="nucleotide sequence ID" value="NZ_CP028426.1"/>
</dbReference>
<name>A0ABT7CAF2_9MICO</name>
<evidence type="ECO:0000256" key="6">
    <source>
        <dbReference type="ARBA" id="ARBA00023136"/>
    </source>
</evidence>
<dbReference type="Pfam" id="PF00528">
    <property type="entry name" value="BPD_transp_1"/>
    <property type="match status" value="1"/>
</dbReference>
<keyword evidence="5 7" id="KW-1133">Transmembrane helix</keyword>
<feature type="transmembrane region" description="Helical" evidence="7">
    <location>
        <begin position="239"/>
        <end position="263"/>
    </location>
</feature>
<keyword evidence="3" id="KW-1003">Cell membrane</keyword>
<protein>
    <submittedName>
        <fullName evidence="9">ABC transporter permease</fullName>
    </submittedName>
</protein>
<dbReference type="Proteomes" id="UP001170379">
    <property type="component" value="Unassembled WGS sequence"/>
</dbReference>
<dbReference type="InterPro" id="IPR000515">
    <property type="entry name" value="MetI-like"/>
</dbReference>
<dbReference type="CDD" id="cd06261">
    <property type="entry name" value="TM_PBP2"/>
    <property type="match status" value="1"/>
</dbReference>
<evidence type="ECO:0000313" key="10">
    <source>
        <dbReference type="Proteomes" id="UP001170379"/>
    </source>
</evidence>
<dbReference type="PANTHER" id="PTHR43386:SF25">
    <property type="entry name" value="PEPTIDE ABC TRANSPORTER PERMEASE PROTEIN"/>
    <property type="match status" value="1"/>
</dbReference>
<dbReference type="InterPro" id="IPR050366">
    <property type="entry name" value="BP-dependent_transpt_permease"/>
</dbReference>
<evidence type="ECO:0000256" key="1">
    <source>
        <dbReference type="ARBA" id="ARBA00004651"/>
    </source>
</evidence>
<dbReference type="EMBL" id="PXVD01000021">
    <property type="protein sequence ID" value="MDJ1372173.1"/>
    <property type="molecule type" value="Genomic_DNA"/>
</dbReference>
<evidence type="ECO:0000313" key="9">
    <source>
        <dbReference type="EMBL" id="MDJ1372173.1"/>
    </source>
</evidence>
<comment type="subcellular location">
    <subcellularLocation>
        <location evidence="1 7">Cell membrane</location>
        <topology evidence="1 7">Multi-pass membrane protein</topology>
    </subcellularLocation>
</comment>
<proteinExistence type="inferred from homology"/>
<keyword evidence="4 7" id="KW-0812">Transmembrane</keyword>
<evidence type="ECO:0000259" key="8">
    <source>
        <dbReference type="PROSITE" id="PS50928"/>
    </source>
</evidence>
<evidence type="ECO:0000256" key="3">
    <source>
        <dbReference type="ARBA" id="ARBA00022475"/>
    </source>
</evidence>
<evidence type="ECO:0000256" key="4">
    <source>
        <dbReference type="ARBA" id="ARBA00022692"/>
    </source>
</evidence>
<evidence type="ECO:0000256" key="7">
    <source>
        <dbReference type="RuleBase" id="RU363032"/>
    </source>
</evidence>
<feature type="transmembrane region" description="Helical" evidence="7">
    <location>
        <begin position="109"/>
        <end position="127"/>
    </location>
</feature>
<sequence length="271" mass="28548">MSRRLRRIGILVCLGVAAWFLSAALFPRILAPGDPFAISPADAYQAPSLAHVFGTDESGRDIYTRIVHGAADSLTIGIAATAIGLVLGVLLATVSGVGGRIGDWVSTRIVETLYAFPGILLALLLLSLTGPGILPTTIAVGLSTAPGYARLLRTQFLRVKESAYIEADRVMGRGAWFRLTRTILPNAFQPLFALATLGIGQSVVWASALSYLGLGAPPPSPEWGAMLNAGATYLSTGGWWMSVFPGSAIALVAVTGTVLGRLYNAERRQAR</sequence>
<keyword evidence="6 7" id="KW-0472">Membrane</keyword>
<keyword evidence="2 7" id="KW-0813">Transport</keyword>
<feature type="transmembrane region" description="Helical" evidence="7">
    <location>
        <begin position="133"/>
        <end position="152"/>
    </location>
</feature>
<gene>
    <name evidence="9" type="ORF">C7K25_12465</name>
</gene>
<accession>A0ABT7CAF2</accession>
<dbReference type="PROSITE" id="PS50928">
    <property type="entry name" value="ABC_TM1"/>
    <property type="match status" value="1"/>
</dbReference>
<dbReference type="InterPro" id="IPR035906">
    <property type="entry name" value="MetI-like_sf"/>
</dbReference>
<keyword evidence="10" id="KW-1185">Reference proteome</keyword>
<feature type="transmembrane region" description="Helical" evidence="7">
    <location>
        <begin position="74"/>
        <end position="97"/>
    </location>
</feature>
<dbReference type="SUPFAM" id="SSF161098">
    <property type="entry name" value="MetI-like"/>
    <property type="match status" value="1"/>
</dbReference>